<dbReference type="PANTHER" id="PTHR21708">
    <property type="entry name" value="PROBABLE 2-DEHYDROPANTOATE 2-REDUCTASE"/>
    <property type="match status" value="1"/>
</dbReference>
<dbReference type="EMBL" id="JWJD01000001">
    <property type="protein sequence ID" value="KIH77761.1"/>
    <property type="molecule type" value="Genomic_DNA"/>
</dbReference>
<dbReference type="InterPro" id="IPR036291">
    <property type="entry name" value="NAD(P)-bd_dom_sf"/>
</dbReference>
<accession>A0A0C2HL19</accession>
<dbReference type="Gene3D" id="1.10.1040.10">
    <property type="entry name" value="N-(1-d-carboxylethyl)-l-norvaline Dehydrogenase, domain 2"/>
    <property type="match status" value="1"/>
</dbReference>
<dbReference type="GO" id="GO:0005737">
    <property type="term" value="C:cytoplasm"/>
    <property type="evidence" value="ECO:0007669"/>
    <property type="project" value="TreeGrafter"/>
</dbReference>
<dbReference type="InterPro" id="IPR051402">
    <property type="entry name" value="KPR-Related"/>
</dbReference>
<evidence type="ECO:0000256" key="6">
    <source>
        <dbReference type="ARBA" id="ARBA00022857"/>
    </source>
</evidence>
<comment type="catalytic activity">
    <reaction evidence="9 10">
        <text>(R)-pantoate + NADP(+) = 2-dehydropantoate + NADPH + H(+)</text>
        <dbReference type="Rhea" id="RHEA:16233"/>
        <dbReference type="ChEBI" id="CHEBI:11561"/>
        <dbReference type="ChEBI" id="CHEBI:15378"/>
        <dbReference type="ChEBI" id="CHEBI:15980"/>
        <dbReference type="ChEBI" id="CHEBI:57783"/>
        <dbReference type="ChEBI" id="CHEBI:58349"/>
        <dbReference type="EC" id="1.1.1.169"/>
    </reaction>
</comment>
<reference evidence="13 14" key="1">
    <citation type="submission" date="2014-12" db="EMBL/GenBank/DDBJ databases">
        <title>Genomes of Geoalkalibacter ferrihydriticus and Geoalkalibacter subterraneus, two haloalkaliphilic metal-reducing members of the Geobacteraceae.</title>
        <authorList>
            <person name="Badalamenti J.P."/>
            <person name="Torres C.I."/>
            <person name="Krajmalnik-Brown R."/>
            <person name="Bond D.R."/>
        </authorList>
    </citation>
    <scope>NUCLEOTIDE SEQUENCE [LARGE SCALE GENOMIC DNA]</scope>
    <source>
        <strain evidence="13 14">DSM 17813</strain>
    </source>
</reference>
<dbReference type="NCBIfam" id="NF004887">
    <property type="entry name" value="PRK06249.1"/>
    <property type="match status" value="1"/>
</dbReference>
<dbReference type="PANTHER" id="PTHR21708:SF26">
    <property type="entry name" value="2-DEHYDROPANTOATE 2-REDUCTASE"/>
    <property type="match status" value="1"/>
</dbReference>
<evidence type="ECO:0000256" key="5">
    <source>
        <dbReference type="ARBA" id="ARBA00019465"/>
    </source>
</evidence>
<proteinExistence type="inferred from homology"/>
<dbReference type="InterPro" id="IPR003710">
    <property type="entry name" value="ApbA"/>
</dbReference>
<feature type="domain" description="Ketopantoate reductase N-terminal" evidence="11">
    <location>
        <begin position="3"/>
        <end position="150"/>
    </location>
</feature>
<name>A0A0C2HL19_9BACT</name>
<dbReference type="InterPro" id="IPR013332">
    <property type="entry name" value="KPR_N"/>
</dbReference>
<evidence type="ECO:0000256" key="10">
    <source>
        <dbReference type="RuleBase" id="RU362068"/>
    </source>
</evidence>
<gene>
    <name evidence="13" type="ORF">GFER_03680</name>
</gene>
<dbReference type="FunFam" id="1.10.1040.10:FF:000017">
    <property type="entry name" value="2-dehydropantoate 2-reductase"/>
    <property type="match status" value="1"/>
</dbReference>
<evidence type="ECO:0000259" key="11">
    <source>
        <dbReference type="Pfam" id="PF02558"/>
    </source>
</evidence>
<dbReference type="InterPro" id="IPR008927">
    <property type="entry name" value="6-PGluconate_DH-like_C_sf"/>
</dbReference>
<protein>
    <recommendedName>
        <fullName evidence="5 10">2-dehydropantoate 2-reductase</fullName>
        <ecNumber evidence="4 10">1.1.1.169</ecNumber>
    </recommendedName>
    <alternativeName>
        <fullName evidence="8 10">Ketopantoate reductase</fullName>
    </alternativeName>
</protein>
<evidence type="ECO:0000256" key="9">
    <source>
        <dbReference type="ARBA" id="ARBA00048793"/>
    </source>
</evidence>
<dbReference type="EC" id="1.1.1.169" evidence="4 10"/>
<evidence type="ECO:0000313" key="14">
    <source>
        <dbReference type="Proteomes" id="UP000035068"/>
    </source>
</evidence>
<dbReference type="Pfam" id="PF08546">
    <property type="entry name" value="ApbA_C"/>
    <property type="match status" value="1"/>
</dbReference>
<comment type="similarity">
    <text evidence="3 10">Belongs to the ketopantoate reductase family.</text>
</comment>
<evidence type="ECO:0000256" key="2">
    <source>
        <dbReference type="ARBA" id="ARBA00004994"/>
    </source>
</evidence>
<dbReference type="AlphaFoldDB" id="A0A0C2HL19"/>
<dbReference type="SUPFAM" id="SSF51735">
    <property type="entry name" value="NAD(P)-binding Rossmann-fold domains"/>
    <property type="match status" value="1"/>
</dbReference>
<dbReference type="NCBIfam" id="TIGR00745">
    <property type="entry name" value="apbA_panE"/>
    <property type="match status" value="1"/>
</dbReference>
<dbReference type="InterPro" id="IPR013328">
    <property type="entry name" value="6PGD_dom2"/>
</dbReference>
<comment type="caution">
    <text evidence="13">The sequence shown here is derived from an EMBL/GenBank/DDBJ whole genome shotgun (WGS) entry which is preliminary data.</text>
</comment>
<comment type="pathway">
    <text evidence="2 10">Cofactor biosynthesis; (R)-pantothenate biosynthesis; (R)-pantoate from 3-methyl-2-oxobutanoate: step 2/2.</text>
</comment>
<dbReference type="GO" id="GO:0008677">
    <property type="term" value="F:2-dehydropantoate 2-reductase activity"/>
    <property type="evidence" value="ECO:0007669"/>
    <property type="project" value="UniProtKB-EC"/>
</dbReference>
<evidence type="ECO:0000256" key="8">
    <source>
        <dbReference type="ARBA" id="ARBA00032024"/>
    </source>
</evidence>
<feature type="domain" description="Ketopantoate reductase C-terminal" evidence="12">
    <location>
        <begin position="176"/>
        <end position="299"/>
    </location>
</feature>
<organism evidence="13 14">
    <name type="scientific">Geoalkalibacter ferrihydriticus DSM 17813</name>
    <dbReference type="NCBI Taxonomy" id="1121915"/>
    <lineage>
        <taxon>Bacteria</taxon>
        <taxon>Pseudomonadati</taxon>
        <taxon>Thermodesulfobacteriota</taxon>
        <taxon>Desulfuromonadia</taxon>
        <taxon>Desulfuromonadales</taxon>
        <taxon>Geoalkalibacteraceae</taxon>
        <taxon>Geoalkalibacter</taxon>
    </lineage>
</organism>
<comment type="function">
    <text evidence="1 10">Catalyzes the NADPH-dependent reduction of ketopantoate into pantoic acid.</text>
</comment>
<evidence type="ECO:0000256" key="4">
    <source>
        <dbReference type="ARBA" id="ARBA00013014"/>
    </source>
</evidence>
<evidence type="ECO:0000256" key="1">
    <source>
        <dbReference type="ARBA" id="ARBA00002919"/>
    </source>
</evidence>
<dbReference type="Gene3D" id="3.40.50.720">
    <property type="entry name" value="NAD(P)-binding Rossmann-like Domain"/>
    <property type="match status" value="1"/>
</dbReference>
<keyword evidence="10" id="KW-0566">Pantothenate biosynthesis</keyword>
<dbReference type="Pfam" id="PF02558">
    <property type="entry name" value="ApbA"/>
    <property type="match status" value="1"/>
</dbReference>
<dbReference type="InterPro" id="IPR013752">
    <property type="entry name" value="KPA_reductase"/>
</dbReference>
<dbReference type="RefSeq" id="WP_040096160.1">
    <property type="nucleotide sequence ID" value="NZ_JWJD01000001.1"/>
</dbReference>
<evidence type="ECO:0000256" key="3">
    <source>
        <dbReference type="ARBA" id="ARBA00007870"/>
    </source>
</evidence>
<keyword evidence="6 10" id="KW-0521">NADP</keyword>
<evidence type="ECO:0000259" key="12">
    <source>
        <dbReference type="Pfam" id="PF08546"/>
    </source>
</evidence>
<keyword evidence="14" id="KW-1185">Reference proteome</keyword>
<dbReference type="SUPFAM" id="SSF48179">
    <property type="entry name" value="6-phosphogluconate dehydrogenase C-terminal domain-like"/>
    <property type="match status" value="1"/>
</dbReference>
<sequence length="304" mass="32965">MTIGIIGSGALGLYYGALLQRAGHEVRFLLRRDFDAITRKGLSVSSPKGDFHLDRVKGFRDPAEMGTVDLALVGLKTFANQHLVALLAPLMGPMTRVLTLQNGLGNEELLAEAFGAERVLGGVAFLCSNRGQPGFVHHLDQGRIRLGEFSGGLSPFAESLAESFRQAAIPCEAVADLRKARWEKLVWNIPFNGLCALTGQTTEGLLAHAPLRAEVRALMEEVIRAANAQNLSTPIAPDFAGRMIDVTASMGAYRPSMMIDRQEQRPLELDAIYALPLARAAEKGVEMVRVRMLHALLDAGEKTP</sequence>
<keyword evidence="7 10" id="KW-0560">Oxidoreductase</keyword>
<dbReference type="Proteomes" id="UP000035068">
    <property type="component" value="Unassembled WGS sequence"/>
</dbReference>
<dbReference type="FunFam" id="3.40.50.720:FF:000307">
    <property type="entry name" value="2-dehydropantoate 2-reductase"/>
    <property type="match status" value="1"/>
</dbReference>
<dbReference type="UniPathway" id="UPA00028">
    <property type="reaction ID" value="UER00004"/>
</dbReference>
<dbReference type="GO" id="GO:0015940">
    <property type="term" value="P:pantothenate biosynthetic process"/>
    <property type="evidence" value="ECO:0007669"/>
    <property type="project" value="UniProtKB-UniPathway"/>
</dbReference>
<evidence type="ECO:0000313" key="13">
    <source>
        <dbReference type="EMBL" id="KIH77761.1"/>
    </source>
</evidence>
<evidence type="ECO:0000256" key="7">
    <source>
        <dbReference type="ARBA" id="ARBA00023002"/>
    </source>
</evidence>